<dbReference type="EnsemblMetazoa" id="MESCA001478-RA">
    <property type="protein sequence ID" value="MESCA001478-PA"/>
    <property type="gene ID" value="MESCA001478"/>
</dbReference>
<reference evidence="2" key="1">
    <citation type="submission" date="2013-02" db="EMBL/GenBank/DDBJ databases">
        <authorList>
            <person name="Hughes D."/>
        </authorList>
    </citation>
    <scope>NUCLEOTIDE SEQUENCE</scope>
    <source>
        <strain>Durham</strain>
        <strain evidence="2">NC isolate 2 -- Noor lab</strain>
    </source>
</reference>
<keyword evidence="2" id="KW-1185">Reference proteome</keyword>
<dbReference type="Proteomes" id="UP000015102">
    <property type="component" value="Unassembled WGS sequence"/>
</dbReference>
<evidence type="ECO:0000313" key="2">
    <source>
        <dbReference type="Proteomes" id="UP000015102"/>
    </source>
</evidence>
<accession>T1GDT2</accession>
<dbReference type="AlphaFoldDB" id="T1GDT2"/>
<dbReference type="EMBL" id="CAQQ02079848">
    <property type="status" value="NOT_ANNOTATED_CDS"/>
    <property type="molecule type" value="Genomic_DNA"/>
</dbReference>
<proteinExistence type="predicted"/>
<dbReference type="EMBL" id="CAQQ02079847">
    <property type="status" value="NOT_ANNOTATED_CDS"/>
    <property type="molecule type" value="Genomic_DNA"/>
</dbReference>
<sequence length="106" mass="12668">MQHNYCFLGNKQNQEKQEFINQKILTRKEILNQWVNPGCMEPKYLVKFLQWRFMASQRNFLRPQESISKVLPTNGYCKYVTRKNANRVDGKNNLPYPQTILPTTKE</sequence>
<protein>
    <submittedName>
        <fullName evidence="1">Uncharacterized protein</fullName>
    </submittedName>
</protein>
<reference evidence="1" key="2">
    <citation type="submission" date="2015-06" db="UniProtKB">
        <authorList>
            <consortium name="EnsemblMetazoa"/>
        </authorList>
    </citation>
    <scope>IDENTIFICATION</scope>
</reference>
<name>T1GDT2_MEGSC</name>
<dbReference type="HOGENOM" id="CLU_2226203_0_0_1"/>
<evidence type="ECO:0000313" key="1">
    <source>
        <dbReference type="EnsemblMetazoa" id="MESCA001478-PA"/>
    </source>
</evidence>
<organism evidence="1 2">
    <name type="scientific">Megaselia scalaris</name>
    <name type="common">Humpbacked fly</name>
    <name type="synonym">Phora scalaris</name>
    <dbReference type="NCBI Taxonomy" id="36166"/>
    <lineage>
        <taxon>Eukaryota</taxon>
        <taxon>Metazoa</taxon>
        <taxon>Ecdysozoa</taxon>
        <taxon>Arthropoda</taxon>
        <taxon>Hexapoda</taxon>
        <taxon>Insecta</taxon>
        <taxon>Pterygota</taxon>
        <taxon>Neoptera</taxon>
        <taxon>Endopterygota</taxon>
        <taxon>Diptera</taxon>
        <taxon>Brachycera</taxon>
        <taxon>Muscomorpha</taxon>
        <taxon>Platypezoidea</taxon>
        <taxon>Phoridae</taxon>
        <taxon>Megaseliini</taxon>
        <taxon>Megaselia</taxon>
    </lineage>
</organism>